<proteinExistence type="predicted"/>
<feature type="domain" description="Reverse transcriptase" evidence="1">
    <location>
        <begin position="1"/>
        <end position="67"/>
    </location>
</feature>
<dbReference type="Proteomes" id="UP000233551">
    <property type="component" value="Unassembled WGS sequence"/>
</dbReference>
<dbReference type="AlphaFoldDB" id="A0A2I0KTY0"/>
<keyword evidence="3" id="KW-1185">Reference proteome</keyword>
<sequence>MVTLFHDMMHKEIEVYVDDMITKSKEGNDHLVNLRRLFKRLKKYKLRLNPTKCTFGAKSEKLLGFVVSEQGIEVDPDKLKAIRELPLPSTVREVRSFLERLNYIARFIANLTDKCQLLFRLLRRNAAIEWDDECQKAFDDIKTYPVQPPVLVPRMRGCVSICSSASCQKLHQC</sequence>
<evidence type="ECO:0000313" key="3">
    <source>
        <dbReference type="Proteomes" id="UP000233551"/>
    </source>
</evidence>
<dbReference type="EMBL" id="PGOL01000350">
    <property type="protein sequence ID" value="PKI71932.1"/>
    <property type="molecule type" value="Genomic_DNA"/>
</dbReference>
<dbReference type="PANTHER" id="PTHR37984">
    <property type="entry name" value="PROTEIN CBG26694"/>
    <property type="match status" value="1"/>
</dbReference>
<evidence type="ECO:0000259" key="1">
    <source>
        <dbReference type="PROSITE" id="PS50878"/>
    </source>
</evidence>
<name>A0A2I0KTY0_PUNGR</name>
<dbReference type="FunFam" id="3.30.70.270:FF:000063">
    <property type="entry name" value="Zinc knuckle domaincontaining protein"/>
    <property type="match status" value="1"/>
</dbReference>
<dbReference type="PANTHER" id="PTHR37984:SF5">
    <property type="entry name" value="PROTEIN NYNRIN-LIKE"/>
    <property type="match status" value="1"/>
</dbReference>
<dbReference type="InterPro" id="IPR043128">
    <property type="entry name" value="Rev_trsase/Diguanyl_cyclase"/>
</dbReference>
<dbReference type="Gene3D" id="3.30.70.270">
    <property type="match status" value="2"/>
</dbReference>
<accession>A0A2I0KTY0</accession>
<comment type="caution">
    <text evidence="2">The sequence shown here is derived from an EMBL/GenBank/DDBJ whole genome shotgun (WGS) entry which is preliminary data.</text>
</comment>
<evidence type="ECO:0000313" key="2">
    <source>
        <dbReference type="EMBL" id="PKI71932.1"/>
    </source>
</evidence>
<organism evidence="2 3">
    <name type="scientific">Punica granatum</name>
    <name type="common">Pomegranate</name>
    <dbReference type="NCBI Taxonomy" id="22663"/>
    <lineage>
        <taxon>Eukaryota</taxon>
        <taxon>Viridiplantae</taxon>
        <taxon>Streptophyta</taxon>
        <taxon>Embryophyta</taxon>
        <taxon>Tracheophyta</taxon>
        <taxon>Spermatophyta</taxon>
        <taxon>Magnoliopsida</taxon>
        <taxon>eudicotyledons</taxon>
        <taxon>Gunneridae</taxon>
        <taxon>Pentapetalae</taxon>
        <taxon>rosids</taxon>
        <taxon>malvids</taxon>
        <taxon>Myrtales</taxon>
        <taxon>Lythraceae</taxon>
        <taxon>Punica</taxon>
    </lineage>
</organism>
<dbReference type="STRING" id="22663.A0A2I0KTY0"/>
<protein>
    <recommendedName>
        <fullName evidence="1">Reverse transcriptase domain-containing protein</fullName>
    </recommendedName>
</protein>
<dbReference type="InterPro" id="IPR050951">
    <property type="entry name" value="Retrovirus_Pol_polyprotein"/>
</dbReference>
<dbReference type="SUPFAM" id="SSF56672">
    <property type="entry name" value="DNA/RNA polymerases"/>
    <property type="match status" value="1"/>
</dbReference>
<dbReference type="PROSITE" id="PS50878">
    <property type="entry name" value="RT_POL"/>
    <property type="match status" value="1"/>
</dbReference>
<dbReference type="InterPro" id="IPR000477">
    <property type="entry name" value="RT_dom"/>
</dbReference>
<dbReference type="InterPro" id="IPR043502">
    <property type="entry name" value="DNA/RNA_pol_sf"/>
</dbReference>
<reference evidence="2 3" key="1">
    <citation type="submission" date="2017-11" db="EMBL/GenBank/DDBJ databases">
        <title>De-novo sequencing of pomegranate (Punica granatum L.) genome.</title>
        <authorList>
            <person name="Akparov Z."/>
            <person name="Amiraslanov A."/>
            <person name="Hajiyeva S."/>
            <person name="Abbasov M."/>
            <person name="Kaur K."/>
            <person name="Hamwieh A."/>
            <person name="Solovyev V."/>
            <person name="Salamov A."/>
            <person name="Braich B."/>
            <person name="Kosarev P."/>
            <person name="Mahmoud A."/>
            <person name="Hajiyev E."/>
            <person name="Babayeva S."/>
            <person name="Izzatullayeva V."/>
            <person name="Mammadov A."/>
            <person name="Mammadov A."/>
            <person name="Sharifova S."/>
            <person name="Ojaghi J."/>
            <person name="Eynullazada K."/>
            <person name="Bayramov B."/>
            <person name="Abdulazimova A."/>
            <person name="Shahmuradov I."/>
        </authorList>
    </citation>
    <scope>NUCLEOTIDE SEQUENCE [LARGE SCALE GENOMIC DNA]</scope>
    <source>
        <strain evidence="3">cv. AG2017</strain>
        <tissue evidence="2">Leaf</tissue>
    </source>
</reference>
<dbReference type="Pfam" id="PF00078">
    <property type="entry name" value="RVT_1"/>
    <property type="match status" value="1"/>
</dbReference>
<gene>
    <name evidence="2" type="ORF">CRG98_007700</name>
</gene>